<evidence type="ECO:0000256" key="6">
    <source>
        <dbReference type="ARBA" id="ARBA00041768"/>
    </source>
</evidence>
<name>A0A8C4SDL8_ERPCA</name>
<evidence type="ECO:0000256" key="5">
    <source>
        <dbReference type="ARBA" id="ARBA00039897"/>
    </source>
</evidence>
<evidence type="ECO:0000256" key="4">
    <source>
        <dbReference type="ARBA" id="ARBA00034696"/>
    </source>
</evidence>
<reference evidence="10" key="1">
    <citation type="submission" date="2021-06" db="EMBL/GenBank/DDBJ databases">
        <authorList>
            <consortium name="Wellcome Sanger Institute Data Sharing"/>
        </authorList>
    </citation>
    <scope>NUCLEOTIDE SEQUENCE [LARGE SCALE GENOMIC DNA]</scope>
</reference>
<dbReference type="InterPro" id="IPR005828">
    <property type="entry name" value="MFS_sugar_transport-like"/>
</dbReference>
<feature type="transmembrane region" description="Helical" evidence="8">
    <location>
        <begin position="251"/>
        <end position="268"/>
    </location>
</feature>
<dbReference type="PROSITE" id="PS50850">
    <property type="entry name" value="MFS"/>
    <property type="match status" value="1"/>
</dbReference>
<feature type="transmembrane region" description="Helical" evidence="8">
    <location>
        <begin position="274"/>
        <end position="292"/>
    </location>
</feature>
<feature type="transmembrane region" description="Helical" evidence="8">
    <location>
        <begin position="508"/>
        <end position="528"/>
    </location>
</feature>
<organism evidence="10 11">
    <name type="scientific">Erpetoichthys calabaricus</name>
    <name type="common">Rope fish</name>
    <name type="synonym">Calamoichthys calabaricus</name>
    <dbReference type="NCBI Taxonomy" id="27687"/>
    <lineage>
        <taxon>Eukaryota</taxon>
        <taxon>Metazoa</taxon>
        <taxon>Chordata</taxon>
        <taxon>Craniata</taxon>
        <taxon>Vertebrata</taxon>
        <taxon>Euteleostomi</taxon>
        <taxon>Actinopterygii</taxon>
        <taxon>Polypteriformes</taxon>
        <taxon>Polypteridae</taxon>
        <taxon>Erpetoichthys</taxon>
    </lineage>
</organism>
<dbReference type="AlphaFoldDB" id="A0A8C4SDL8"/>
<feature type="transmembrane region" description="Helical" evidence="8">
    <location>
        <begin position="187"/>
        <end position="211"/>
    </location>
</feature>
<dbReference type="SUPFAM" id="SSF103473">
    <property type="entry name" value="MFS general substrate transporter"/>
    <property type="match status" value="1"/>
</dbReference>
<evidence type="ECO:0000259" key="9">
    <source>
        <dbReference type="PROSITE" id="PS50850"/>
    </source>
</evidence>
<dbReference type="FunFam" id="1.20.1250.20:FF:000023">
    <property type="entry name" value="Solute carrier family 22 member 6"/>
    <property type="match status" value="1"/>
</dbReference>
<dbReference type="PANTHER" id="PTHR24064">
    <property type="entry name" value="SOLUTE CARRIER FAMILY 22 MEMBER"/>
    <property type="match status" value="1"/>
</dbReference>
<dbReference type="OrthoDB" id="2544694at2759"/>
<dbReference type="Pfam" id="PF00083">
    <property type="entry name" value="Sugar_tr"/>
    <property type="match status" value="1"/>
</dbReference>
<dbReference type="GO" id="GO:0009925">
    <property type="term" value="C:basal plasma membrane"/>
    <property type="evidence" value="ECO:0007669"/>
    <property type="project" value="UniProtKB-SubCell"/>
</dbReference>
<dbReference type="RefSeq" id="XP_028665328.1">
    <property type="nucleotide sequence ID" value="XM_028809495.2"/>
</dbReference>
<feature type="transmembrane region" description="Helical" evidence="8">
    <location>
        <begin position="362"/>
        <end position="381"/>
    </location>
</feature>
<evidence type="ECO:0000256" key="7">
    <source>
        <dbReference type="ARBA" id="ARBA00042362"/>
    </source>
</evidence>
<keyword evidence="2 8" id="KW-1133">Transmembrane helix</keyword>
<dbReference type="Proteomes" id="UP000694620">
    <property type="component" value="Chromosome 1"/>
</dbReference>
<reference evidence="10" key="3">
    <citation type="submission" date="2025-09" db="UniProtKB">
        <authorList>
            <consortium name="Ensembl"/>
        </authorList>
    </citation>
    <scope>IDENTIFICATION</scope>
</reference>
<feature type="transmembrane region" description="Helical" evidence="8">
    <location>
        <begin position="420"/>
        <end position="439"/>
    </location>
</feature>
<dbReference type="GO" id="GO:0022857">
    <property type="term" value="F:transmembrane transporter activity"/>
    <property type="evidence" value="ECO:0007669"/>
    <property type="project" value="InterPro"/>
</dbReference>
<protein>
    <recommendedName>
        <fullName evidence="5">Solute carrier family 22 member 6</fullName>
    </recommendedName>
    <alternativeName>
        <fullName evidence="7">Organic anion transporter 1</fullName>
    </alternativeName>
    <alternativeName>
        <fullName evidence="6">Renal organic anion transporter 1</fullName>
    </alternativeName>
</protein>
<dbReference type="GeneTree" id="ENSGT00940000154901"/>
<evidence type="ECO:0000256" key="8">
    <source>
        <dbReference type="SAM" id="Phobius"/>
    </source>
</evidence>
<evidence type="ECO:0000313" key="11">
    <source>
        <dbReference type="Proteomes" id="UP000694620"/>
    </source>
</evidence>
<dbReference type="InterPro" id="IPR036259">
    <property type="entry name" value="MFS_trans_sf"/>
</dbReference>
<dbReference type="Ensembl" id="ENSECRT00000015509.1">
    <property type="protein sequence ID" value="ENSECRP00000015240.1"/>
    <property type="gene ID" value="ENSECRG00000010165.1"/>
</dbReference>
<comment type="subcellular location">
    <subcellularLocation>
        <location evidence="4">Basal cell membrane</location>
        <topology evidence="4">Multi-pass membrane protein</topology>
    </subcellularLocation>
</comment>
<keyword evidence="11" id="KW-1185">Reference proteome</keyword>
<evidence type="ECO:0000256" key="2">
    <source>
        <dbReference type="ARBA" id="ARBA00022989"/>
    </source>
</evidence>
<keyword evidence="1 8" id="KW-0812">Transmembrane</keyword>
<dbReference type="GeneID" id="114657617"/>
<gene>
    <name evidence="10" type="primary">slc22a6l</name>
</gene>
<feature type="transmembrane region" description="Helical" evidence="8">
    <location>
        <begin position="387"/>
        <end position="408"/>
    </location>
</feature>
<evidence type="ECO:0000256" key="1">
    <source>
        <dbReference type="ARBA" id="ARBA00022692"/>
    </source>
</evidence>
<dbReference type="InterPro" id="IPR020846">
    <property type="entry name" value="MFS_dom"/>
</dbReference>
<accession>A0A8C4SDL8</accession>
<dbReference type="Gene3D" id="1.20.1250.20">
    <property type="entry name" value="MFS general substrate transporter like domains"/>
    <property type="match status" value="1"/>
</dbReference>
<feature type="transmembrane region" description="Helical" evidence="8">
    <location>
        <begin position="217"/>
        <end position="239"/>
    </location>
</feature>
<evidence type="ECO:0000313" key="10">
    <source>
        <dbReference type="Ensembl" id="ENSECRP00000015240.1"/>
    </source>
</evidence>
<sequence>MGFADVLEEVGSRGPFQILHVTLLTIPMLMLASHNLLQNFVAAVPQHHCLLPPNLTDFKLPADLLLRVSVPFDSKGKPERCIRFAEPQWHVLSQNWTTKSLTAYENSEFNFLLLNQTENNILNVELQSCDHGWQYQQTDMTSTIISEWDLVCDLRSLKQMGQTIYMSGVLVGSLIFGSLSDRLGRRFLLLWAHLQMAVAGTCAAFSPSFAVFCFFRFLTGMALSGIILNSLSLIVEWVSMRVRTIVGTGTAYGYTLGQLILAGLAYFIRDWRWLTLAVSLPFYVFFFYTWWFPESARWLVLNHKTDLAVTHLKKVARLNGKTEACKKINTETLKSAMHSEMTNLKGSYTTLDLVRTAVMRRITICLVFVWFSTSFAYYGLSMDLQKFGVSIYLIQLIFGAVDIPAKLISTIAMSYIGRRITQSASLVLAGVTIVINIFIPQDLQKVRTSLAVLGKGCLASSFSCCYLYSGELYPTVVRQSGMGIVSMMARLGAMTAPLVLLLGDYIPVLPMVIYGGSPIISGIIAIFLPETLNIPLPDTIEDVEMRVKPERSKAEMNIKEAIILQEIAPLGQKPLPGLHITNEQ</sequence>
<proteinExistence type="predicted"/>
<evidence type="ECO:0000256" key="3">
    <source>
        <dbReference type="ARBA" id="ARBA00023136"/>
    </source>
</evidence>
<feature type="domain" description="Major facilitator superfamily (MFS) profile" evidence="9">
    <location>
        <begin position="103"/>
        <end position="533"/>
    </location>
</feature>
<keyword evidence="3 8" id="KW-0472">Membrane</keyword>
<reference evidence="10" key="2">
    <citation type="submission" date="2025-08" db="UniProtKB">
        <authorList>
            <consortium name="Ensembl"/>
        </authorList>
    </citation>
    <scope>IDENTIFICATION</scope>
</reference>